<dbReference type="PANTHER" id="PTHR43643">
    <property type="entry name" value="HISTIDINOL-PHOSPHATE AMINOTRANSFERASE 2"/>
    <property type="match status" value="1"/>
</dbReference>
<dbReference type="CDD" id="cd00609">
    <property type="entry name" value="AAT_like"/>
    <property type="match status" value="1"/>
</dbReference>
<dbReference type="GO" id="GO:0000105">
    <property type="term" value="P:L-histidine biosynthetic process"/>
    <property type="evidence" value="ECO:0007669"/>
    <property type="project" value="UniProtKB-KW"/>
</dbReference>
<evidence type="ECO:0000256" key="3">
    <source>
        <dbReference type="ARBA" id="ARBA00007970"/>
    </source>
</evidence>
<dbReference type="PROSITE" id="PS00599">
    <property type="entry name" value="AA_TRANSFER_CLASS_2"/>
    <property type="match status" value="1"/>
</dbReference>
<keyword evidence="14" id="KW-1185">Reference proteome</keyword>
<evidence type="ECO:0000256" key="4">
    <source>
        <dbReference type="ARBA" id="ARBA00012748"/>
    </source>
</evidence>
<dbReference type="Gene3D" id="3.40.640.10">
    <property type="entry name" value="Type I PLP-dependent aspartate aminotransferase-like (Major domain)"/>
    <property type="match status" value="1"/>
</dbReference>
<dbReference type="EC" id="2.6.1.9" evidence="4"/>
<gene>
    <name evidence="13" type="ORF">JCR33_06215</name>
</gene>
<dbReference type="InterPro" id="IPR001917">
    <property type="entry name" value="Aminotrans_II_pyridoxalP_BS"/>
</dbReference>
<dbReference type="RefSeq" id="WP_198881149.1">
    <property type="nucleotide sequence ID" value="NZ_JAEKJA010000003.1"/>
</dbReference>
<comment type="similarity">
    <text evidence="3">Belongs to the class-II pyridoxal-phosphate-dependent aminotransferase family. Histidinol-phosphate aminotransferase subfamily.</text>
</comment>
<dbReference type="Pfam" id="PF00155">
    <property type="entry name" value="Aminotran_1_2"/>
    <property type="match status" value="1"/>
</dbReference>
<evidence type="ECO:0000256" key="5">
    <source>
        <dbReference type="ARBA" id="ARBA00022576"/>
    </source>
</evidence>
<evidence type="ECO:0000256" key="7">
    <source>
        <dbReference type="ARBA" id="ARBA00022679"/>
    </source>
</evidence>
<dbReference type="GO" id="GO:0004400">
    <property type="term" value="F:histidinol-phosphate transaminase activity"/>
    <property type="evidence" value="ECO:0007669"/>
    <property type="project" value="UniProtKB-EC"/>
</dbReference>
<evidence type="ECO:0000313" key="13">
    <source>
        <dbReference type="EMBL" id="MBJ3775273.1"/>
    </source>
</evidence>
<reference evidence="13" key="1">
    <citation type="submission" date="2020-12" db="EMBL/GenBank/DDBJ databases">
        <title>Bacterial taxonomy.</title>
        <authorList>
            <person name="Pan X."/>
        </authorList>
    </citation>
    <scope>NUCLEOTIDE SEQUENCE</scope>
    <source>
        <strain evidence="13">B2012</strain>
    </source>
</reference>
<keyword evidence="6" id="KW-0028">Amino-acid biosynthesis</keyword>
<dbReference type="GO" id="GO:0030170">
    <property type="term" value="F:pyridoxal phosphate binding"/>
    <property type="evidence" value="ECO:0007669"/>
    <property type="project" value="InterPro"/>
</dbReference>
<evidence type="ECO:0000256" key="6">
    <source>
        <dbReference type="ARBA" id="ARBA00022605"/>
    </source>
</evidence>
<dbReference type="InterPro" id="IPR015421">
    <property type="entry name" value="PyrdxlP-dep_Trfase_major"/>
</dbReference>
<organism evidence="13 14">
    <name type="scientific">Acuticoccus mangrovi</name>
    <dbReference type="NCBI Taxonomy" id="2796142"/>
    <lineage>
        <taxon>Bacteria</taxon>
        <taxon>Pseudomonadati</taxon>
        <taxon>Pseudomonadota</taxon>
        <taxon>Alphaproteobacteria</taxon>
        <taxon>Hyphomicrobiales</taxon>
        <taxon>Amorphaceae</taxon>
        <taxon>Acuticoccus</taxon>
    </lineage>
</organism>
<keyword evidence="5 13" id="KW-0032">Aminotransferase</keyword>
<name>A0A934MFB0_9HYPH</name>
<comment type="pathway">
    <text evidence="2">Amino-acid biosynthesis; L-histidine biosynthesis; L-histidine from 5-phospho-alpha-D-ribose 1-diphosphate: step 7/9.</text>
</comment>
<protein>
    <recommendedName>
        <fullName evidence="4">histidinol-phosphate transaminase</fullName>
        <ecNumber evidence="4">2.6.1.9</ecNumber>
    </recommendedName>
</protein>
<evidence type="ECO:0000256" key="11">
    <source>
        <dbReference type="RuleBase" id="RU003693"/>
    </source>
</evidence>
<dbReference type="InterPro" id="IPR004839">
    <property type="entry name" value="Aminotransferase_I/II_large"/>
</dbReference>
<evidence type="ECO:0000256" key="1">
    <source>
        <dbReference type="ARBA" id="ARBA00001933"/>
    </source>
</evidence>
<dbReference type="InterPro" id="IPR015424">
    <property type="entry name" value="PyrdxlP-dep_Trfase"/>
</dbReference>
<evidence type="ECO:0000256" key="9">
    <source>
        <dbReference type="ARBA" id="ARBA00023102"/>
    </source>
</evidence>
<dbReference type="Gene3D" id="3.90.1150.10">
    <property type="entry name" value="Aspartate Aminotransferase, domain 1"/>
    <property type="match status" value="1"/>
</dbReference>
<dbReference type="EMBL" id="JAEKJA010000003">
    <property type="protein sequence ID" value="MBJ3775273.1"/>
    <property type="molecule type" value="Genomic_DNA"/>
</dbReference>
<comment type="cofactor">
    <cofactor evidence="1 11">
        <name>pyridoxal 5'-phosphate</name>
        <dbReference type="ChEBI" id="CHEBI:597326"/>
    </cofactor>
</comment>
<dbReference type="NCBIfam" id="NF006014">
    <property type="entry name" value="PRK08153.1"/>
    <property type="match status" value="1"/>
</dbReference>
<proteinExistence type="inferred from homology"/>
<sequence length="374" mass="38498">MTPPFTPLVAQLPASVPFVGPEAQERARGAAFTVRAGANENAFGPSPKAIAAMSEAAAGAWMYGDPENFDLKAALAAHHGVAVERIAVGEGIDGLLQNLVRLFVREGTPVVTSAGAYPTFNYHVNGFGGRLVTVPYAGDHEDPDAILAAVRAEAAPLAYFANPDNPMGSSHPAGRIAGLIEAMPEGAVLALDEAYAEFADPSAVPPIGLEHPGLIRLRTFSKAYGLAGMRIGYAITTPELAKAFDKVRNHFGVNRVAQAGALAALGDQAHLDAVLHAVAAAKARIGDIAAAHGMTALPSDTNFVTIDTGCDGAVARALVAALATRGVFVRMPFVAPQDRCIRVTAVSDALLDLFEAELGPALAEVAPMASVAAG</sequence>
<dbReference type="PANTHER" id="PTHR43643:SF6">
    <property type="entry name" value="HISTIDINOL-PHOSPHATE AMINOTRANSFERASE"/>
    <property type="match status" value="1"/>
</dbReference>
<comment type="caution">
    <text evidence="13">The sequence shown here is derived from an EMBL/GenBank/DDBJ whole genome shotgun (WGS) entry which is preliminary data.</text>
</comment>
<keyword evidence="7" id="KW-0808">Transferase</keyword>
<evidence type="ECO:0000259" key="12">
    <source>
        <dbReference type="Pfam" id="PF00155"/>
    </source>
</evidence>
<keyword evidence="8 11" id="KW-0663">Pyridoxal phosphate</keyword>
<evidence type="ECO:0000313" key="14">
    <source>
        <dbReference type="Proteomes" id="UP000609531"/>
    </source>
</evidence>
<dbReference type="SUPFAM" id="SSF53383">
    <property type="entry name" value="PLP-dependent transferases"/>
    <property type="match status" value="1"/>
</dbReference>
<keyword evidence="9" id="KW-0368">Histidine biosynthesis</keyword>
<dbReference type="InterPro" id="IPR050106">
    <property type="entry name" value="HistidinolP_aminotransfase"/>
</dbReference>
<dbReference type="Proteomes" id="UP000609531">
    <property type="component" value="Unassembled WGS sequence"/>
</dbReference>
<evidence type="ECO:0000256" key="10">
    <source>
        <dbReference type="ARBA" id="ARBA00047481"/>
    </source>
</evidence>
<accession>A0A934MFB0</accession>
<comment type="catalytic activity">
    <reaction evidence="10">
        <text>L-histidinol phosphate + 2-oxoglutarate = 3-(imidazol-4-yl)-2-oxopropyl phosphate + L-glutamate</text>
        <dbReference type="Rhea" id="RHEA:23744"/>
        <dbReference type="ChEBI" id="CHEBI:16810"/>
        <dbReference type="ChEBI" id="CHEBI:29985"/>
        <dbReference type="ChEBI" id="CHEBI:57766"/>
        <dbReference type="ChEBI" id="CHEBI:57980"/>
        <dbReference type="EC" id="2.6.1.9"/>
    </reaction>
</comment>
<evidence type="ECO:0000256" key="2">
    <source>
        <dbReference type="ARBA" id="ARBA00005011"/>
    </source>
</evidence>
<feature type="domain" description="Aminotransferase class I/classII large" evidence="12">
    <location>
        <begin position="37"/>
        <end position="352"/>
    </location>
</feature>
<evidence type="ECO:0000256" key="8">
    <source>
        <dbReference type="ARBA" id="ARBA00022898"/>
    </source>
</evidence>
<dbReference type="InterPro" id="IPR015422">
    <property type="entry name" value="PyrdxlP-dep_Trfase_small"/>
</dbReference>
<dbReference type="AlphaFoldDB" id="A0A934MFB0"/>